<dbReference type="PROSITE" id="PS50109">
    <property type="entry name" value="HIS_KIN"/>
    <property type="match status" value="1"/>
</dbReference>
<dbReference type="Proteomes" id="UP000198765">
    <property type="component" value="Chromosome I"/>
</dbReference>
<keyword evidence="7" id="KW-0902">Two-component regulatory system</keyword>
<dbReference type="SUPFAM" id="SSF47384">
    <property type="entry name" value="Homodimeric domain of signal transducing histidine kinase"/>
    <property type="match status" value="1"/>
</dbReference>
<organism evidence="10 11">
    <name type="scientific">Micromonospora narathiwatensis</name>
    <dbReference type="NCBI Taxonomy" id="299146"/>
    <lineage>
        <taxon>Bacteria</taxon>
        <taxon>Bacillati</taxon>
        <taxon>Actinomycetota</taxon>
        <taxon>Actinomycetes</taxon>
        <taxon>Micromonosporales</taxon>
        <taxon>Micromonosporaceae</taxon>
        <taxon>Micromonospora</taxon>
    </lineage>
</organism>
<keyword evidence="8" id="KW-1133">Transmembrane helix</keyword>
<dbReference type="EC" id="2.7.13.3" evidence="3"/>
<evidence type="ECO:0000256" key="5">
    <source>
        <dbReference type="ARBA" id="ARBA00022679"/>
    </source>
</evidence>
<evidence type="ECO:0000313" key="10">
    <source>
        <dbReference type="EMBL" id="SBT37138.1"/>
    </source>
</evidence>
<keyword evidence="6 10" id="KW-0418">Kinase</keyword>
<dbReference type="InterPro" id="IPR050736">
    <property type="entry name" value="Sensor_HK_Regulatory"/>
</dbReference>
<keyword evidence="11" id="KW-1185">Reference proteome</keyword>
<dbReference type="SMART" id="SM00388">
    <property type="entry name" value="HisKA"/>
    <property type="match status" value="1"/>
</dbReference>
<dbReference type="FunFam" id="1.10.287.130:FF:000001">
    <property type="entry name" value="Two-component sensor histidine kinase"/>
    <property type="match status" value="1"/>
</dbReference>
<dbReference type="SUPFAM" id="SSF55874">
    <property type="entry name" value="ATPase domain of HSP90 chaperone/DNA topoisomerase II/histidine kinase"/>
    <property type="match status" value="1"/>
</dbReference>
<evidence type="ECO:0000256" key="7">
    <source>
        <dbReference type="ARBA" id="ARBA00023012"/>
    </source>
</evidence>
<dbReference type="AlphaFoldDB" id="A0A1A8Z089"/>
<comment type="catalytic activity">
    <reaction evidence="1">
        <text>ATP + protein L-histidine = ADP + protein N-phospho-L-histidine.</text>
        <dbReference type="EC" id="2.7.13.3"/>
    </reaction>
</comment>
<dbReference type="EMBL" id="LT594324">
    <property type="protein sequence ID" value="SBT37138.1"/>
    <property type="molecule type" value="Genomic_DNA"/>
</dbReference>
<keyword evidence="8" id="KW-0472">Membrane</keyword>
<dbReference type="CDD" id="cd00082">
    <property type="entry name" value="HisKA"/>
    <property type="match status" value="1"/>
</dbReference>
<dbReference type="CDD" id="cd00075">
    <property type="entry name" value="HATPase"/>
    <property type="match status" value="1"/>
</dbReference>
<keyword evidence="4" id="KW-0597">Phosphoprotein</keyword>
<dbReference type="InterPro" id="IPR005467">
    <property type="entry name" value="His_kinase_dom"/>
</dbReference>
<comment type="subcellular location">
    <subcellularLocation>
        <location evidence="2">Cell membrane</location>
    </subcellularLocation>
</comment>
<reference evidence="10 11" key="1">
    <citation type="submission" date="2016-06" db="EMBL/GenBank/DDBJ databases">
        <authorList>
            <person name="Kjaerup R.B."/>
            <person name="Dalgaard T.S."/>
            <person name="Juul-Madsen H.R."/>
        </authorList>
    </citation>
    <scope>NUCLEOTIDE SEQUENCE [LARGE SCALE GENOMIC DNA]</scope>
    <source>
        <strain evidence="10 11">DSM 45248</strain>
    </source>
</reference>
<evidence type="ECO:0000256" key="1">
    <source>
        <dbReference type="ARBA" id="ARBA00000085"/>
    </source>
</evidence>
<name>A0A1A8Z089_9ACTN</name>
<dbReference type="InterPro" id="IPR036890">
    <property type="entry name" value="HATPase_C_sf"/>
</dbReference>
<gene>
    <name evidence="10" type="ORF">GA0070621_0045</name>
</gene>
<dbReference type="InterPro" id="IPR003661">
    <property type="entry name" value="HisK_dim/P_dom"/>
</dbReference>
<dbReference type="PATRIC" id="fig|299146.4.peg.45"/>
<evidence type="ECO:0000256" key="6">
    <source>
        <dbReference type="ARBA" id="ARBA00022777"/>
    </source>
</evidence>
<dbReference type="PRINTS" id="PR00344">
    <property type="entry name" value="BCTRLSENSOR"/>
</dbReference>
<dbReference type="InterPro" id="IPR003594">
    <property type="entry name" value="HATPase_dom"/>
</dbReference>
<evidence type="ECO:0000256" key="2">
    <source>
        <dbReference type="ARBA" id="ARBA00004236"/>
    </source>
</evidence>
<keyword evidence="8" id="KW-0812">Transmembrane</keyword>
<sequence>MRDLALIFGMALAAALAVGLAGAIALRLLRGRSITGHILVLLTVTVGAVVAGVAVVAEAMFLSPHDLEVVLISVSAAAVVSLAVGGLFGRRLAAAAVWANQARERERRIEKGRRDLVAWVSHDLRTPLAGLRAMAEALEDGVVGDRETVAEYHRRIRVETDRMTRLVDDLFELSRINAGALRLSLSAVPLGDVVSDALASTAPLAAAHRVRLVAPESGWPTVTASEPELARVVGNLLLNAIRYTPEDGTVRVDAGRDADFAWLSVADTCGGIPEADLPRLFDVAFRGEPARTPRQGNGGVEGSGGLGLAIVRGLVEAHGGRVDVHNLAEGCRFVVRLPASGT</sequence>
<dbReference type="Pfam" id="PF02518">
    <property type="entry name" value="HATPase_c"/>
    <property type="match status" value="1"/>
</dbReference>
<feature type="transmembrane region" description="Helical" evidence="8">
    <location>
        <begin position="6"/>
        <end position="26"/>
    </location>
</feature>
<accession>A0A1A8Z089</accession>
<dbReference type="InterPro" id="IPR036097">
    <property type="entry name" value="HisK_dim/P_sf"/>
</dbReference>
<dbReference type="PANTHER" id="PTHR43711">
    <property type="entry name" value="TWO-COMPONENT HISTIDINE KINASE"/>
    <property type="match status" value="1"/>
</dbReference>
<dbReference type="GO" id="GO:0000155">
    <property type="term" value="F:phosphorelay sensor kinase activity"/>
    <property type="evidence" value="ECO:0007669"/>
    <property type="project" value="InterPro"/>
</dbReference>
<dbReference type="PANTHER" id="PTHR43711:SF1">
    <property type="entry name" value="HISTIDINE KINASE 1"/>
    <property type="match status" value="1"/>
</dbReference>
<evidence type="ECO:0000259" key="9">
    <source>
        <dbReference type="PROSITE" id="PS50109"/>
    </source>
</evidence>
<dbReference type="GO" id="GO:0005886">
    <property type="term" value="C:plasma membrane"/>
    <property type="evidence" value="ECO:0007669"/>
    <property type="project" value="UniProtKB-SubCell"/>
</dbReference>
<dbReference type="SMART" id="SM00387">
    <property type="entry name" value="HATPase_c"/>
    <property type="match status" value="1"/>
</dbReference>
<feature type="transmembrane region" description="Helical" evidence="8">
    <location>
        <begin position="69"/>
        <end position="88"/>
    </location>
</feature>
<dbReference type="OrthoDB" id="9806130at2"/>
<protein>
    <recommendedName>
        <fullName evidence="3">histidine kinase</fullName>
        <ecNumber evidence="3">2.7.13.3</ecNumber>
    </recommendedName>
</protein>
<dbReference type="Gene3D" id="3.30.565.10">
    <property type="entry name" value="Histidine kinase-like ATPase, C-terminal domain"/>
    <property type="match status" value="1"/>
</dbReference>
<evidence type="ECO:0000313" key="11">
    <source>
        <dbReference type="Proteomes" id="UP000198765"/>
    </source>
</evidence>
<evidence type="ECO:0000256" key="4">
    <source>
        <dbReference type="ARBA" id="ARBA00022553"/>
    </source>
</evidence>
<dbReference type="Pfam" id="PF00512">
    <property type="entry name" value="HisKA"/>
    <property type="match status" value="1"/>
</dbReference>
<keyword evidence="5" id="KW-0808">Transferase</keyword>
<feature type="transmembrane region" description="Helical" evidence="8">
    <location>
        <begin position="38"/>
        <end position="57"/>
    </location>
</feature>
<dbReference type="RefSeq" id="WP_091190149.1">
    <property type="nucleotide sequence ID" value="NZ_LT594324.1"/>
</dbReference>
<dbReference type="Gene3D" id="1.10.287.130">
    <property type="match status" value="1"/>
</dbReference>
<evidence type="ECO:0000256" key="8">
    <source>
        <dbReference type="SAM" id="Phobius"/>
    </source>
</evidence>
<evidence type="ECO:0000256" key="3">
    <source>
        <dbReference type="ARBA" id="ARBA00012438"/>
    </source>
</evidence>
<feature type="domain" description="Histidine kinase" evidence="9">
    <location>
        <begin position="119"/>
        <end position="341"/>
    </location>
</feature>
<proteinExistence type="predicted"/>
<dbReference type="InterPro" id="IPR004358">
    <property type="entry name" value="Sig_transdc_His_kin-like_C"/>
</dbReference>